<keyword evidence="2" id="KW-0032">Aminotransferase</keyword>
<evidence type="ECO:0000256" key="2">
    <source>
        <dbReference type="ARBA" id="ARBA00022576"/>
    </source>
</evidence>
<evidence type="ECO:0000256" key="1">
    <source>
        <dbReference type="ARBA" id="ARBA00004173"/>
    </source>
</evidence>
<dbReference type="InterPro" id="IPR015424">
    <property type="entry name" value="PyrdxlP-dep_Trfase"/>
</dbReference>
<evidence type="ECO:0000313" key="6">
    <source>
        <dbReference type="EMBL" id="KAL2916016.1"/>
    </source>
</evidence>
<name>A0ABR4N911_9FUNG</name>
<dbReference type="SUPFAM" id="SSF52540">
    <property type="entry name" value="P-loop containing nucleoside triphosphate hydrolases"/>
    <property type="match status" value="1"/>
</dbReference>
<sequence length="758" mass="80739">MNANDMHPRMAAGSRLPPIQGIDHTEPRGVLRRLELPEHITNVPSMTFSRDGSYLRVVEGAENRVTDDSVLRDRIAHALDAFAAQLPPAALGMAFVETAGGVLSPTMSGSLQADAYRPFRLPAVLVGDSNLGGISTTLSSYEALRIRGFDVPCVVLFDNPKYQNHDVIERCVDKDTRVFTIPAPPPPPPAAQTASSPTPSPDDLANMSAYYAAADPHAARVVHHLLRTHAARLERLNHLATAADTRLWWPFTQHAATKAPTVIDSAHGDDFVVFDASRQSTRALFDACASWWTQAVGHGNPRLARAAARAAGRYGHVIFPEAVHEPAMRLAERLVASPGRGWASRVFYSDDGSTATEVALKMAFKRVVVSQGLVKPRLDVIGIEGAYHGDTIGAMSASNPNVYNDKVDWYTGRGVWLAPPTLVFKDGAYRVRIPDAVLCDADPANAAAVAATTFASRDAVFDKSRDNSALAAVYRAHIASVLDAAEREGRVFGALMLEPVLLGAGGMLWVDPLFQRELIRAVRTRKPDAPVPVIYDEVFVGMYRLGFPSAGASLLHETPDIACYAKCLTGIVPLAVTLASEHIFEAFLAPTKVDALLHGHSFTAHPVGCEVALESLDMLEELHNARVHTPGSDAASGSAASAASDNQAGAAQSTAITSVWDSAMLDRIAALPCVQGVVALGTVLAIELAASQQGYASTAAAKIVQSLRAGDGDAVFARPLGNVLYLMATHETPAARIGDVLGRVHSLLCDDADSDRAA</sequence>
<comment type="subcellular location">
    <subcellularLocation>
        <location evidence="1">Mitochondrion</location>
    </subcellularLocation>
</comment>
<accession>A0ABR4N911</accession>
<reference evidence="6 7" key="1">
    <citation type="submission" date="2023-09" db="EMBL/GenBank/DDBJ databases">
        <title>Pangenome analysis of Batrachochytrium dendrobatidis and related Chytrids.</title>
        <authorList>
            <person name="Yacoub M.N."/>
            <person name="Stajich J.E."/>
            <person name="James T.Y."/>
        </authorList>
    </citation>
    <scope>NUCLEOTIDE SEQUENCE [LARGE SCALE GENOMIC DNA]</scope>
    <source>
        <strain evidence="6 7">JEL0888</strain>
    </source>
</reference>
<keyword evidence="3" id="KW-0808">Transferase</keyword>
<evidence type="ECO:0000256" key="3">
    <source>
        <dbReference type="ARBA" id="ARBA00022679"/>
    </source>
</evidence>
<gene>
    <name evidence="6" type="ORF">HK105_204440</name>
</gene>
<dbReference type="InterPro" id="IPR049704">
    <property type="entry name" value="Aminotrans_3_PPA_site"/>
</dbReference>
<dbReference type="Pfam" id="PF00202">
    <property type="entry name" value="Aminotran_3"/>
    <property type="match status" value="2"/>
</dbReference>
<dbReference type="PROSITE" id="PS00600">
    <property type="entry name" value="AA_TRANSFER_CLASS_3"/>
    <property type="match status" value="1"/>
</dbReference>
<comment type="caution">
    <text evidence="6">The sequence shown here is derived from an EMBL/GenBank/DDBJ whole genome shotgun (WGS) entry which is preliminary data.</text>
</comment>
<dbReference type="InterPro" id="IPR027417">
    <property type="entry name" value="P-loop_NTPase"/>
</dbReference>
<evidence type="ECO:0000256" key="4">
    <source>
        <dbReference type="ARBA" id="ARBA00022898"/>
    </source>
</evidence>
<dbReference type="Proteomes" id="UP001527925">
    <property type="component" value="Unassembled WGS sequence"/>
</dbReference>
<dbReference type="InterPro" id="IPR015421">
    <property type="entry name" value="PyrdxlP-dep_Trfase_major"/>
</dbReference>
<dbReference type="PANTHER" id="PTHR42684">
    <property type="entry name" value="ADENOSYLMETHIONINE-8-AMINO-7-OXONONANOATE AMINOTRANSFERASE"/>
    <property type="match status" value="1"/>
</dbReference>
<feature type="region of interest" description="Disordered" evidence="5">
    <location>
        <begin position="1"/>
        <end position="24"/>
    </location>
</feature>
<dbReference type="Gene3D" id="3.40.640.10">
    <property type="entry name" value="Type I PLP-dependent aspartate aminotransferase-like (Major domain)"/>
    <property type="match status" value="1"/>
</dbReference>
<dbReference type="Pfam" id="PF13500">
    <property type="entry name" value="AAA_26"/>
    <property type="match status" value="1"/>
</dbReference>
<dbReference type="InterPro" id="IPR005814">
    <property type="entry name" value="Aminotrans_3"/>
</dbReference>
<dbReference type="SUPFAM" id="SSF53383">
    <property type="entry name" value="PLP-dependent transferases"/>
    <property type="match status" value="1"/>
</dbReference>
<dbReference type="CDD" id="cd03109">
    <property type="entry name" value="DTBS"/>
    <property type="match status" value="1"/>
</dbReference>
<dbReference type="PANTHER" id="PTHR42684:SF3">
    <property type="entry name" value="ADENOSYLMETHIONINE-8-AMINO-7-OXONONANOATE AMINOTRANSFERASE"/>
    <property type="match status" value="1"/>
</dbReference>
<dbReference type="EMBL" id="JADGIZ020000019">
    <property type="protein sequence ID" value="KAL2916016.1"/>
    <property type="molecule type" value="Genomic_DNA"/>
</dbReference>
<dbReference type="Gene3D" id="3.90.1150.10">
    <property type="entry name" value="Aspartate Aminotransferase, domain 1"/>
    <property type="match status" value="1"/>
</dbReference>
<organism evidence="6 7">
    <name type="scientific">Polyrhizophydium stewartii</name>
    <dbReference type="NCBI Taxonomy" id="2732419"/>
    <lineage>
        <taxon>Eukaryota</taxon>
        <taxon>Fungi</taxon>
        <taxon>Fungi incertae sedis</taxon>
        <taxon>Chytridiomycota</taxon>
        <taxon>Chytridiomycota incertae sedis</taxon>
        <taxon>Chytridiomycetes</taxon>
        <taxon>Rhizophydiales</taxon>
        <taxon>Rhizophydiales incertae sedis</taxon>
        <taxon>Polyrhizophydium</taxon>
    </lineage>
</organism>
<keyword evidence="4" id="KW-0663">Pyridoxal phosphate</keyword>
<dbReference type="Gene3D" id="3.40.50.300">
    <property type="entry name" value="P-loop containing nucleotide triphosphate hydrolases"/>
    <property type="match status" value="1"/>
</dbReference>
<dbReference type="InterPro" id="IPR015422">
    <property type="entry name" value="PyrdxlP-dep_Trfase_small"/>
</dbReference>
<keyword evidence="7" id="KW-1185">Reference proteome</keyword>
<evidence type="ECO:0000256" key="5">
    <source>
        <dbReference type="SAM" id="MobiDB-lite"/>
    </source>
</evidence>
<proteinExistence type="predicted"/>
<evidence type="ECO:0000313" key="7">
    <source>
        <dbReference type="Proteomes" id="UP001527925"/>
    </source>
</evidence>
<evidence type="ECO:0008006" key="8">
    <source>
        <dbReference type="Google" id="ProtNLM"/>
    </source>
</evidence>
<protein>
    <recommendedName>
        <fullName evidence="8">Adenosylmethionine-8-amino-7-oxononanoate aminotransferase</fullName>
    </recommendedName>
</protein>